<name>A0A9J7M179_BRAFL</name>
<dbReference type="Proteomes" id="UP000001554">
    <property type="component" value="Chromosome 1"/>
</dbReference>
<organism evidence="1 2">
    <name type="scientific">Branchiostoma floridae</name>
    <name type="common">Florida lancelet</name>
    <name type="synonym">Amphioxus</name>
    <dbReference type="NCBI Taxonomy" id="7739"/>
    <lineage>
        <taxon>Eukaryota</taxon>
        <taxon>Metazoa</taxon>
        <taxon>Chordata</taxon>
        <taxon>Cephalochordata</taxon>
        <taxon>Leptocardii</taxon>
        <taxon>Amphioxiformes</taxon>
        <taxon>Branchiostomatidae</taxon>
        <taxon>Branchiostoma</taxon>
    </lineage>
</organism>
<dbReference type="RefSeq" id="XP_035692722.1">
    <property type="nucleotide sequence ID" value="XM_035836829.1"/>
</dbReference>
<evidence type="ECO:0000313" key="1">
    <source>
        <dbReference type="Proteomes" id="UP000001554"/>
    </source>
</evidence>
<sequence>MNLPTNLDLCPPVLLHSRPDRHAIESFQLSEQQRLQQLACPTAPGVACPTAPGVACDTSPGGDLPEDTQPDQAQEKSVVGSFLRMLIHPARQLFSGQDTS</sequence>
<dbReference type="AlphaFoldDB" id="A0A9J7M179"/>
<proteinExistence type="predicted"/>
<reference evidence="2" key="2">
    <citation type="submission" date="2025-08" db="UniProtKB">
        <authorList>
            <consortium name="RefSeq"/>
        </authorList>
    </citation>
    <scope>IDENTIFICATION</scope>
    <source>
        <strain evidence="2">S238N-H82</strain>
        <tissue evidence="2">Testes</tissue>
    </source>
</reference>
<keyword evidence="1" id="KW-1185">Reference proteome</keyword>
<protein>
    <submittedName>
        <fullName evidence="2">Uncharacterized protein LOC118427189</fullName>
    </submittedName>
</protein>
<reference evidence="1" key="1">
    <citation type="journal article" date="2020" name="Nat. Ecol. Evol.">
        <title>Deeply conserved synteny resolves early events in vertebrate evolution.</title>
        <authorList>
            <person name="Simakov O."/>
            <person name="Marletaz F."/>
            <person name="Yue J.X."/>
            <person name="O'Connell B."/>
            <person name="Jenkins J."/>
            <person name="Brandt A."/>
            <person name="Calef R."/>
            <person name="Tung C.H."/>
            <person name="Huang T.K."/>
            <person name="Schmutz J."/>
            <person name="Satoh N."/>
            <person name="Yu J.K."/>
            <person name="Putnam N.H."/>
            <person name="Green R.E."/>
            <person name="Rokhsar D.S."/>
        </authorList>
    </citation>
    <scope>NUCLEOTIDE SEQUENCE [LARGE SCALE GENOMIC DNA]</scope>
    <source>
        <strain evidence="1">S238N-H82</strain>
    </source>
</reference>
<gene>
    <name evidence="2" type="primary">LOC118427189</name>
</gene>
<dbReference type="KEGG" id="bfo:118427189"/>
<dbReference type="GeneID" id="118427189"/>
<evidence type="ECO:0000313" key="2">
    <source>
        <dbReference type="RefSeq" id="XP_035692722.1"/>
    </source>
</evidence>
<accession>A0A9J7M179</accession>